<evidence type="ECO:0000256" key="6">
    <source>
        <dbReference type="SAM" id="Phobius"/>
    </source>
</evidence>
<dbReference type="Proteomes" id="UP000059574">
    <property type="component" value="Chromosome"/>
</dbReference>
<protein>
    <recommendedName>
        <fullName evidence="7">Gram-positive cocci surface proteins LPxTG domain-containing protein</fullName>
    </recommendedName>
</protein>
<keyword evidence="6" id="KW-1133">Transmembrane helix</keyword>
<dbReference type="Pfam" id="PF10633">
    <property type="entry name" value="NPCBM_assoc"/>
    <property type="match status" value="1"/>
</dbReference>
<sequence length="1828" mass="190875">MSLARHHRKWLGMGVAGAVMAGTIIPLAAAIPAMAAEGSAVIASGELSVEVSTAFPQALKYTLAGKSMTGATAVATTMRINAVDQAVTVTSKLAADGTSIDYDIAVPGMAGVTMKAKLSVKTNVLTFNITEIKETGAAKVNRIQIVDQDLVTISSAESGSSVATAVVSTDRAISGDTITPITAGTAVDAAAKTSMVAIANNGNLAAGFESNSLYDGAWSPADNGLAASERGRFWRQIKADGGNKKVGISSGAWLYRAKDSTQTEPLPEAKVIITGDANADGTINWQDGAIASRDIQYRPKGWEDVKNRVVQNIPFNFASQATNPFLRTLDDVKHIALATDGLGQFSLLKGFTSEGHDSANTDFSGNWNERAGGIKDMNSLLVQAKDYGATFSVHMNNTEAYPESKAFSDSFIKAPASKGWNWLEQSYYIDQRRDVLSGDQNSRIAGLDAAADDNLTANYIDVYYESGWVGERLQRNIMDTGFSVSSEFANSMVRNNTWSHWAVDEKYGGSTLKGWNSEIIRFAQNTQRDIWNPDPRLGTQHIIEWQGWTGQNDYNAFMKNVWDNNVPVKFLQQQEIKTWTPAAITLENNLSVTGTSLDNRIITQDSVEVLKGHDYLLPWASEMVEFGETATNDADKQTKLYNYSLAGGAQSWTLLPEFANQTSLKLYELTDQGRKFVSDVAVTGGKVTLSPKANTAYVLVPTTALATTPAISASETVIPNADTTWGYGMGVNDPGFNSGSLAAWNPQGNVTLARSAKGLTSARLGDGASSITQTLGALTKGTYSVSAWVEIDPTLDSKETYPRGKRETSLSTTVSGSPAVTNIINSSPLFNTVAADQKNRTFAQRVSVLVDVKNDGDTPVLKISAGAGAAAVLVDDVRVVKTAKVSAADVVPGSPTGVVLAEDFENVDQGWGPFVKGNAGGNTDPRTHLAPIHAPFTQKGWNGKVMDDVLDGEFSLHAHEENGGLVYRTTMSTMAFKPGHDYQISFNYQSTKPNEYSWVGGYDGSAGAVQTQSTPFPAMHQTSRWVQNFTASACGDSFVGLLRNGSTAADLSLDNLLVRDLGESSTTPACAQLSIGQSGPIIEQGADNEFTTTLVSNEPAAVSNAKVTLQLPAGWSATPVTSATAATLAPGAKLVTRWNVVAPASADGSYNITANSEYTTTVAPLGVRKAESTLGVYTMPHPPTKDTYASDMQWIGTPANGWGPAEKDLTNGEQGEKDGPALMLDGKVYNKGLGVHAASSIKYFVGAQCTNFSAVIGIDDFQATRGSVIFKILGDGKELYNSGVLTGSSAALPITIDLEGAKYVDLVVDPNGSNGNDWADWADAKFLCSDESPALALVPVINPGGPLEQGKAYTITVADLLAGSEATFTLGTVELGKATANPAGVATFSYKVAADAALGDASITVAGTDSNGKQATGSIAINTVGEPPAAPTKDVFASDLEFVGTPENEWGPVERDQNNGESAEGDGAPLTIDGKVYEKGLGVHADSSIRFYLGGQCTTFSAIVGIDDAKLPKAHRGNVVFTVVGDGKTLATSPQLTVDDVGYTFKVDVTGVRYLDLNAAKIKVAGLNGDEWADWADAKFSCGDEVPALTLAPVVEGGSALEQGSTHKVTVADLKAGSTATLTLTTGEAAQAALAAQAADNGLTAVANDQGVATFSLVVPADAKVGPATLTVTGTNRNGTAATGTLNLSVSALAVEPTDPPTTEPTVPPTTEPTTEPTEPTEPPTTEPTTGPTTPGATTPPATGTPTTPGATAPGASNPAATTPGTTTPGATQPGVSTPGAVATTDPAVGEELSHTGANGLLPILGLALLALFGGAATFLVRRRRNHG</sequence>
<proteinExistence type="predicted"/>
<dbReference type="InterPro" id="IPR018905">
    <property type="entry name" value="A-galactase_NEW3"/>
</dbReference>
<dbReference type="Pfam" id="PF17974">
    <property type="entry name" value="GalBD_like"/>
    <property type="match status" value="1"/>
</dbReference>
<name>A0A0S2M2K6_9MICC</name>
<evidence type="ECO:0000256" key="5">
    <source>
        <dbReference type="SAM" id="MobiDB-lite"/>
    </source>
</evidence>
<feature type="region of interest" description="Disordered" evidence="5">
    <location>
        <begin position="1446"/>
        <end position="1469"/>
    </location>
</feature>
<dbReference type="GO" id="GO:0030246">
    <property type="term" value="F:carbohydrate binding"/>
    <property type="evidence" value="ECO:0007669"/>
    <property type="project" value="InterPro"/>
</dbReference>
<evidence type="ECO:0000313" key="8">
    <source>
        <dbReference type="EMBL" id="ALO67655.1"/>
    </source>
</evidence>
<feature type="transmembrane region" description="Helical" evidence="6">
    <location>
        <begin position="1801"/>
        <end position="1821"/>
    </location>
</feature>
<dbReference type="EMBL" id="CP013200">
    <property type="protein sequence ID" value="ALO67655.1"/>
    <property type="molecule type" value="Genomic_DNA"/>
</dbReference>
<keyword evidence="3" id="KW-0732">Signal</keyword>
<gene>
    <name evidence="8" type="ORF">AS189_15675</name>
</gene>
<dbReference type="SUPFAM" id="SSF49785">
    <property type="entry name" value="Galactose-binding domain-like"/>
    <property type="match status" value="2"/>
</dbReference>
<dbReference type="GO" id="GO:0033926">
    <property type="term" value="F:endo-alpha-N-acetylgalactosaminidase activity"/>
    <property type="evidence" value="ECO:0007669"/>
    <property type="project" value="InterPro"/>
</dbReference>
<dbReference type="CDD" id="cd14244">
    <property type="entry name" value="GH_101_like"/>
    <property type="match status" value="1"/>
</dbReference>
<dbReference type="Pfam" id="PF18080">
    <property type="entry name" value="Gal_mutarotas_3"/>
    <property type="match status" value="1"/>
</dbReference>
<dbReference type="InterPro" id="IPR025706">
    <property type="entry name" value="Endoa_GalNAc"/>
</dbReference>
<evidence type="ECO:0000256" key="2">
    <source>
        <dbReference type="ARBA" id="ARBA00022525"/>
    </source>
</evidence>
<keyword evidence="6" id="KW-0812">Transmembrane</keyword>
<dbReference type="InterPro" id="IPR040502">
    <property type="entry name" value="GH101_dom-6"/>
</dbReference>
<dbReference type="SMART" id="SM00776">
    <property type="entry name" value="NPCBM"/>
    <property type="match status" value="2"/>
</dbReference>
<dbReference type="Pfam" id="PF17451">
    <property type="entry name" value="Glyco_hyd_101C"/>
    <property type="match status" value="1"/>
</dbReference>
<reference evidence="8 9" key="2">
    <citation type="journal article" date="2016" name="J. Biotechnol.">
        <title>Complete genome sequence of Arthrobacter alpinus ERGS4:06, a yellow pigmented bacterium tolerant to cold and radiations isolated from Sikkim Himalaya.</title>
        <authorList>
            <person name="Kumar R."/>
            <person name="Singh D."/>
            <person name="Swarnkar M.K."/>
            <person name="Singh A.K."/>
            <person name="Kumar S."/>
        </authorList>
    </citation>
    <scope>NUCLEOTIDE SEQUENCE [LARGE SCALE GENOMIC DNA]</scope>
    <source>
        <strain evidence="8 9">ERGS4:06</strain>
    </source>
</reference>
<dbReference type="Pfam" id="PF12905">
    <property type="entry name" value="Glyco_hydro_101"/>
    <property type="match status" value="1"/>
</dbReference>
<evidence type="ECO:0000313" key="9">
    <source>
        <dbReference type="Proteomes" id="UP000059574"/>
    </source>
</evidence>
<feature type="region of interest" description="Disordered" evidence="5">
    <location>
        <begin position="1695"/>
        <end position="1784"/>
    </location>
</feature>
<evidence type="ECO:0000256" key="4">
    <source>
        <dbReference type="ARBA" id="ARBA00023088"/>
    </source>
</evidence>
<dbReference type="InterPro" id="IPR008979">
    <property type="entry name" value="Galactose-bd-like_sf"/>
</dbReference>
<dbReference type="Gene3D" id="2.70.98.10">
    <property type="match status" value="1"/>
</dbReference>
<evidence type="ECO:0000259" key="7">
    <source>
        <dbReference type="PROSITE" id="PS50847"/>
    </source>
</evidence>
<keyword evidence="4" id="KW-0572">Peptidoglycan-anchor</keyword>
<dbReference type="RefSeq" id="WP_062290927.1">
    <property type="nucleotide sequence ID" value="NZ_CP013200.1"/>
</dbReference>
<evidence type="ECO:0000256" key="3">
    <source>
        <dbReference type="ARBA" id="ARBA00022729"/>
    </source>
</evidence>
<dbReference type="InterPro" id="IPR035364">
    <property type="entry name" value="Beta_sandwich_GH101"/>
</dbReference>
<dbReference type="InterPro" id="IPR040633">
    <property type="entry name" value="Gal_mutarotas_3"/>
</dbReference>
<dbReference type="PROSITE" id="PS50847">
    <property type="entry name" value="GRAM_POS_ANCHORING"/>
    <property type="match status" value="1"/>
</dbReference>
<dbReference type="Gene3D" id="2.60.120.260">
    <property type="entry name" value="Galactose-binding domain-like"/>
    <property type="match status" value="2"/>
</dbReference>
<dbReference type="Pfam" id="PF08305">
    <property type="entry name" value="NPCBM"/>
    <property type="match status" value="2"/>
</dbReference>
<reference evidence="9" key="1">
    <citation type="submission" date="2015-11" db="EMBL/GenBank/DDBJ databases">
        <authorList>
            <person name="Kumar R."/>
            <person name="Singh D."/>
            <person name="Swarnkar M.K."/>
            <person name="Singh A.K."/>
            <person name="Kumar S."/>
        </authorList>
    </citation>
    <scope>NUCLEOTIDE SEQUENCE [LARGE SCALE GENOMIC DNA]</scope>
    <source>
        <strain evidence="9">ERGS4:06</strain>
    </source>
</reference>
<feature type="compositionally biased region" description="Pro residues" evidence="5">
    <location>
        <begin position="1698"/>
        <end position="1711"/>
    </location>
</feature>
<organism evidence="8 9">
    <name type="scientific">Arthrobacter alpinus</name>
    <dbReference type="NCBI Taxonomy" id="656366"/>
    <lineage>
        <taxon>Bacteria</taxon>
        <taxon>Bacillati</taxon>
        <taxon>Actinomycetota</taxon>
        <taxon>Actinomycetes</taxon>
        <taxon>Micrococcales</taxon>
        <taxon>Micrococcaceae</taxon>
        <taxon>Arthrobacter</taxon>
    </lineage>
</organism>
<keyword evidence="2" id="KW-0964">Secreted</keyword>
<dbReference type="InterPro" id="IPR019931">
    <property type="entry name" value="LPXTG_anchor"/>
</dbReference>
<evidence type="ECO:0000256" key="1">
    <source>
        <dbReference type="ARBA" id="ARBA00022512"/>
    </source>
</evidence>
<keyword evidence="6" id="KW-0472">Membrane</keyword>
<dbReference type="Gene3D" id="2.60.120.1060">
    <property type="entry name" value="NPCBM/NEW2 domain"/>
    <property type="match status" value="2"/>
</dbReference>
<dbReference type="InterPro" id="IPR013222">
    <property type="entry name" value="Glyco_hyd_98_carb-bd"/>
</dbReference>
<feature type="domain" description="Gram-positive cocci surface proteins LPxTG" evidence="7">
    <location>
        <begin position="1793"/>
        <end position="1828"/>
    </location>
</feature>
<accession>A0A0S2M2K6</accession>
<dbReference type="InterPro" id="IPR014718">
    <property type="entry name" value="GH-type_carb-bd"/>
</dbReference>
<dbReference type="Gene3D" id="3.20.20.80">
    <property type="entry name" value="Glycosidases"/>
    <property type="match status" value="1"/>
</dbReference>
<keyword evidence="1" id="KW-0134">Cell wall</keyword>
<dbReference type="InterPro" id="IPR038637">
    <property type="entry name" value="NPCBM_sf"/>
</dbReference>
<feature type="compositionally biased region" description="Low complexity" evidence="5">
    <location>
        <begin position="1727"/>
        <end position="1775"/>
    </location>
</feature>